<dbReference type="InterPro" id="IPR012340">
    <property type="entry name" value="NA-bd_OB-fold"/>
</dbReference>
<dbReference type="PANTHER" id="PTHR12150">
    <property type="entry name" value="CLASS IV SAM-BINDING METHYLTRANSFERASE-RELATED"/>
    <property type="match status" value="1"/>
</dbReference>
<dbReference type="CDD" id="cd18086">
    <property type="entry name" value="HsC9orf114-like"/>
    <property type="match status" value="1"/>
</dbReference>
<dbReference type="InterPro" id="IPR029026">
    <property type="entry name" value="tRNA_m1G_MTases_N"/>
</dbReference>
<dbReference type="InterPro" id="IPR029028">
    <property type="entry name" value="Alpha/beta_knot_MTases"/>
</dbReference>
<dbReference type="Proteomes" id="UP000316726">
    <property type="component" value="Chromosome 8"/>
</dbReference>
<evidence type="ECO:0000256" key="1">
    <source>
        <dbReference type="ARBA" id="ARBA00009841"/>
    </source>
</evidence>
<dbReference type="GO" id="GO:0008168">
    <property type="term" value="F:methyltransferase activity"/>
    <property type="evidence" value="ECO:0007669"/>
    <property type="project" value="UniProtKB-KW"/>
</dbReference>
<dbReference type="AlphaFoldDB" id="A0A5B8MR85"/>
<proteinExistence type="inferred from homology"/>
<dbReference type="Pfam" id="PF02598">
    <property type="entry name" value="Methyltrn_RNA_3"/>
    <property type="match status" value="1"/>
</dbReference>
<name>A0A5B8MR85_9CHLO</name>
<reference evidence="2 3" key="1">
    <citation type="submission" date="2018-07" db="EMBL/GenBank/DDBJ databases">
        <title>The complete nuclear genome of the prasinophyte Chloropicon primus (CCMP1205).</title>
        <authorList>
            <person name="Pombert J.-F."/>
            <person name="Otis C."/>
            <person name="Turmel M."/>
            <person name="Lemieux C."/>
        </authorList>
    </citation>
    <scope>NUCLEOTIDE SEQUENCE [LARGE SCALE GENOMIC DNA]</scope>
    <source>
        <strain evidence="2 3">CCMP1205</strain>
    </source>
</reference>
<dbReference type="GO" id="GO:0032259">
    <property type="term" value="P:methylation"/>
    <property type="evidence" value="ECO:0007669"/>
    <property type="project" value="UniProtKB-KW"/>
</dbReference>
<evidence type="ECO:0000313" key="2">
    <source>
        <dbReference type="EMBL" id="QDZ22514.1"/>
    </source>
</evidence>
<keyword evidence="2" id="KW-0489">Methyltransferase</keyword>
<evidence type="ECO:0000313" key="3">
    <source>
        <dbReference type="Proteomes" id="UP000316726"/>
    </source>
</evidence>
<protein>
    <submittedName>
        <fullName evidence="2">RNA methyltransferase</fullName>
    </submittedName>
</protein>
<comment type="similarity">
    <text evidence="1">Belongs to the class IV-like SAM-binding methyltransferase superfamily.</text>
</comment>
<organism evidence="2 3">
    <name type="scientific">Chloropicon primus</name>
    <dbReference type="NCBI Taxonomy" id="1764295"/>
    <lineage>
        <taxon>Eukaryota</taxon>
        <taxon>Viridiplantae</taxon>
        <taxon>Chlorophyta</taxon>
        <taxon>Chloropicophyceae</taxon>
        <taxon>Chloropicales</taxon>
        <taxon>Chloropicaceae</taxon>
        <taxon>Chloropicon</taxon>
    </lineage>
</organism>
<dbReference type="EMBL" id="CP031041">
    <property type="protein sequence ID" value="QDZ22514.1"/>
    <property type="molecule type" value="Genomic_DNA"/>
</dbReference>
<dbReference type="SUPFAM" id="SSF75217">
    <property type="entry name" value="alpha/beta knot"/>
    <property type="match status" value="1"/>
</dbReference>
<dbReference type="Gene3D" id="2.40.50.140">
    <property type="entry name" value="Nucleic acid-binding proteins"/>
    <property type="match status" value="1"/>
</dbReference>
<accession>A0A5B8MR85</accession>
<dbReference type="OrthoDB" id="361029at2759"/>
<gene>
    <name evidence="2" type="ORF">A3770_08p50320</name>
</gene>
<sequence length="332" mass="36385">MDKAEEGNRRGVPYTVSIAVCSSMVDNAQSLELATMLAGQVARCAGIFCADEVVVVDDYGQKEEGDKTVSSCAAFLARVLQYMETPQYLRRSLVPQHPHLKHVGLLPPLNAPHHPRSTEWTKYREGVVVERASTSDGGEGFSLVNVGLEKPVKVHKVLPANQRVTVRLKDKGFEEAEKAGGDHYRGKVVSSLEPRSRKGSFWGYSVRLARGLREALHGGPWDYDLKIGTSERGEVFDPSRTDLPGFRHLLVVFGAVDGLEFALRNDRRGIEATAEGGDPSGLFDLYLNTCPAQGTRTIRAEEAMVISMSLLSTKFPKFFDKDAANATVPPQA</sequence>
<dbReference type="InterPro" id="IPR003750">
    <property type="entry name" value="Put_MeTrfase-C9orf114-like"/>
</dbReference>
<keyword evidence="2" id="KW-0808">Transferase</keyword>
<dbReference type="SUPFAM" id="SSF50249">
    <property type="entry name" value="Nucleic acid-binding proteins"/>
    <property type="match status" value="1"/>
</dbReference>
<dbReference type="PANTHER" id="PTHR12150:SF13">
    <property type="entry name" value="METHYLTRANSFERASE C9ORF114-RELATED"/>
    <property type="match status" value="1"/>
</dbReference>
<dbReference type="STRING" id="1764295.A0A5B8MR85"/>
<dbReference type="Gene3D" id="3.40.1280.10">
    <property type="match status" value="1"/>
</dbReference>
<keyword evidence="3" id="KW-1185">Reference proteome</keyword>